<dbReference type="eggNOG" id="ENOG502SDBY">
    <property type="taxonomic scope" value="Eukaryota"/>
</dbReference>
<name>N4VZN1_COLOR</name>
<dbReference type="STRING" id="1213857.N4VZN1"/>
<protein>
    <submittedName>
        <fullName evidence="1">Uncharacterized protein</fullName>
    </submittedName>
</protein>
<dbReference type="Proteomes" id="UP000014480">
    <property type="component" value="Unassembled WGS sequence"/>
</dbReference>
<dbReference type="AlphaFoldDB" id="N4VZN1"/>
<proteinExistence type="predicted"/>
<dbReference type="OrthoDB" id="124329at2759"/>
<reference evidence="2" key="1">
    <citation type="journal article" date="2013" name="New Phytol.">
        <title>Comparative genomic and transcriptomic analyses reveal the hemibiotrophic stage shift of Colletotrichum fungi.</title>
        <authorList>
            <person name="Gan P."/>
            <person name="Ikeda K."/>
            <person name="Irieda H."/>
            <person name="Narusaka M."/>
            <person name="O'Connell R.J."/>
            <person name="Narusaka Y."/>
            <person name="Takano Y."/>
            <person name="Kubo Y."/>
            <person name="Shirasu K."/>
        </authorList>
    </citation>
    <scope>NUCLEOTIDE SEQUENCE [LARGE SCALE GENOMIC DNA]</scope>
    <source>
        <strain evidence="2">104-T / ATCC 96160 / CBS 514.97 / LARS 414 / MAFF 240422</strain>
    </source>
</reference>
<keyword evidence="2" id="KW-1185">Reference proteome</keyword>
<reference evidence="2" key="2">
    <citation type="journal article" date="2019" name="Mol. Plant Microbe Interact.">
        <title>Genome sequence resources for four phytopathogenic fungi from the Colletotrichum orbiculare species complex.</title>
        <authorList>
            <person name="Gan P."/>
            <person name="Tsushima A."/>
            <person name="Narusaka M."/>
            <person name="Narusaka Y."/>
            <person name="Takano Y."/>
            <person name="Kubo Y."/>
            <person name="Shirasu K."/>
        </authorList>
    </citation>
    <scope>GENOME REANNOTATION</scope>
    <source>
        <strain evidence="2">104-T / ATCC 96160 / CBS 514.97 / LARS 414 / MAFF 240422</strain>
    </source>
</reference>
<gene>
    <name evidence="1" type="ORF">Cob_v008312</name>
</gene>
<accession>N4VZN1</accession>
<dbReference type="EMBL" id="AMCV02000022">
    <property type="protein sequence ID" value="TDZ18676.1"/>
    <property type="molecule type" value="Genomic_DNA"/>
</dbReference>
<evidence type="ECO:0000313" key="1">
    <source>
        <dbReference type="EMBL" id="TDZ18676.1"/>
    </source>
</evidence>
<evidence type="ECO:0000313" key="2">
    <source>
        <dbReference type="Proteomes" id="UP000014480"/>
    </source>
</evidence>
<dbReference type="HOGENOM" id="CLU_2133355_0_0_1"/>
<organism evidence="1 2">
    <name type="scientific">Colletotrichum orbiculare (strain 104-T / ATCC 96160 / CBS 514.97 / LARS 414 / MAFF 240422)</name>
    <name type="common">Cucumber anthracnose fungus</name>
    <name type="synonym">Colletotrichum lagenarium</name>
    <dbReference type="NCBI Taxonomy" id="1213857"/>
    <lineage>
        <taxon>Eukaryota</taxon>
        <taxon>Fungi</taxon>
        <taxon>Dikarya</taxon>
        <taxon>Ascomycota</taxon>
        <taxon>Pezizomycotina</taxon>
        <taxon>Sordariomycetes</taxon>
        <taxon>Hypocreomycetidae</taxon>
        <taxon>Glomerellales</taxon>
        <taxon>Glomerellaceae</taxon>
        <taxon>Colletotrichum</taxon>
        <taxon>Colletotrichum orbiculare species complex</taxon>
    </lineage>
</organism>
<comment type="caution">
    <text evidence="1">The sequence shown here is derived from an EMBL/GenBank/DDBJ whole genome shotgun (WGS) entry which is preliminary data.</text>
</comment>
<sequence>MVASLPRQTGGFLTVVPSLFLSAVFATSVSLGTRGALLRYKPLDFNRVHPGFRIVFSAWDAVVVFGWTNIQSPEKVAAGPVEYPDFLKHKYKDNMVFIYRNDDEAVLYAFDLE</sequence>